<evidence type="ECO:0000313" key="2">
    <source>
        <dbReference type="EMBL" id="MBB5816319.1"/>
    </source>
</evidence>
<dbReference type="PANTHER" id="PTHR11102:SF160">
    <property type="entry name" value="ERAD-ASSOCIATED E3 UBIQUITIN-PROTEIN LIGASE COMPONENT HRD3"/>
    <property type="match status" value="1"/>
</dbReference>
<dbReference type="SUPFAM" id="SSF52129">
    <property type="entry name" value="Caspase-like"/>
    <property type="match status" value="1"/>
</dbReference>
<reference evidence="2 3" key="1">
    <citation type="submission" date="2020-08" db="EMBL/GenBank/DDBJ databases">
        <title>Sequencing the genomes of 1000 actinobacteria strains.</title>
        <authorList>
            <person name="Klenk H.-P."/>
        </authorList>
    </citation>
    <scope>NUCLEOTIDE SEQUENCE [LARGE SCALE GENOMIC DNA]</scope>
    <source>
        <strain evidence="2 3">DSM 40129</strain>
    </source>
</reference>
<dbReference type="GO" id="GO:0004197">
    <property type="term" value="F:cysteine-type endopeptidase activity"/>
    <property type="evidence" value="ECO:0007669"/>
    <property type="project" value="InterPro"/>
</dbReference>
<protein>
    <submittedName>
        <fullName evidence="2">TPR repeat protein</fullName>
    </submittedName>
</protein>
<dbReference type="NCBIfam" id="NF047832">
    <property type="entry name" value="caspase_w_EACC1"/>
    <property type="match status" value="1"/>
</dbReference>
<gene>
    <name evidence="2" type="ORF">HNR72_007347</name>
</gene>
<dbReference type="Pfam" id="PF00656">
    <property type="entry name" value="Peptidase_C14"/>
    <property type="match status" value="1"/>
</dbReference>
<dbReference type="RefSeq" id="WP_184853743.1">
    <property type="nucleotide sequence ID" value="NZ_BAABFE010000005.1"/>
</dbReference>
<feature type="domain" description="Peptidase C14 caspase" evidence="1">
    <location>
        <begin position="12"/>
        <end position="236"/>
    </location>
</feature>
<dbReference type="Gene3D" id="1.25.40.10">
    <property type="entry name" value="Tetratricopeptide repeat domain"/>
    <property type="match status" value="1"/>
</dbReference>
<dbReference type="SUPFAM" id="SSF81901">
    <property type="entry name" value="HCP-like"/>
    <property type="match status" value="1"/>
</dbReference>
<dbReference type="EMBL" id="JACHLX010000001">
    <property type="protein sequence ID" value="MBB5816319.1"/>
    <property type="molecule type" value="Genomic_DNA"/>
</dbReference>
<dbReference type="AlphaFoldDB" id="A0AA89QRT9"/>
<name>A0AA89QRT9_STRCU</name>
<dbReference type="PANTHER" id="PTHR11102">
    <property type="entry name" value="SEL-1-LIKE PROTEIN"/>
    <property type="match status" value="1"/>
</dbReference>
<proteinExistence type="predicted"/>
<comment type="caution">
    <text evidence="2">The sequence shown here is derived from an EMBL/GenBank/DDBJ whole genome shotgun (WGS) entry which is preliminary data.</text>
</comment>
<accession>A0AA89QRT9</accession>
<dbReference type="Gene3D" id="3.40.50.1460">
    <property type="match status" value="1"/>
</dbReference>
<dbReference type="GeneID" id="93843766"/>
<dbReference type="SMART" id="SM00671">
    <property type="entry name" value="SEL1"/>
    <property type="match status" value="3"/>
</dbReference>
<evidence type="ECO:0000313" key="3">
    <source>
        <dbReference type="Proteomes" id="UP000579531"/>
    </source>
</evidence>
<organism evidence="2 3">
    <name type="scientific">Streptomyces collinus</name>
    <dbReference type="NCBI Taxonomy" id="42684"/>
    <lineage>
        <taxon>Bacteria</taxon>
        <taxon>Bacillati</taxon>
        <taxon>Actinomycetota</taxon>
        <taxon>Actinomycetes</taxon>
        <taxon>Kitasatosporales</taxon>
        <taxon>Streptomycetaceae</taxon>
        <taxon>Streptomyces</taxon>
    </lineage>
</organism>
<dbReference type="InterPro" id="IPR050767">
    <property type="entry name" value="Sel1_AlgK"/>
</dbReference>
<evidence type="ECO:0000259" key="1">
    <source>
        <dbReference type="Pfam" id="PF00656"/>
    </source>
</evidence>
<dbReference type="Proteomes" id="UP000579531">
    <property type="component" value="Unassembled WGS sequence"/>
</dbReference>
<dbReference type="GO" id="GO:0006508">
    <property type="term" value="P:proteolysis"/>
    <property type="evidence" value="ECO:0007669"/>
    <property type="project" value="InterPro"/>
</dbReference>
<dbReference type="InterPro" id="IPR006597">
    <property type="entry name" value="Sel1-like"/>
</dbReference>
<sequence length="455" mass="49427">MPDALDGDFSRSRAVLIGTWDYRHLRAVPAAEHSSHRMRSLLTSPLCGNWPEDRVSVVDNRARLGELPHELVLWLCDAVDVALFYYVGHGQYDNDDRLCLALGDSSSDPVLRTTTSLTFDAVRLAFRASKAATKIAILDCCFAGLAAGQDSKLAGAPDMPRSPGFYLMMASGEFNAAWFETTAESSRPQTYFTKYLIDLTESGIPDQPAGLSLGPIFDKVADALVRDGKPAPGCRVSDHAADFVFARNRANPAALKAAPPYLAHAVFNSAPTPPHPQAHTLPDSKSCEVNPATAGDAIKLSSTDVDADGMYSAAYRLESDWNNYPKNVAKMESLYRTAAESGHTDAMSRLGLLLEGRIRPKLEQSCPGEALDGDIDAAMYWYKEAARRGNIFGAFWLGQLYEDRLGNWFDALKWYETAASGGHQGAQAALNGLQQRLALGLGPLAHAHEFEGGDR</sequence>
<dbReference type="InterPro" id="IPR011600">
    <property type="entry name" value="Pept_C14_caspase"/>
</dbReference>
<dbReference type="InterPro" id="IPR011990">
    <property type="entry name" value="TPR-like_helical_dom_sf"/>
</dbReference>
<keyword evidence="3" id="KW-1185">Reference proteome</keyword>
<dbReference type="InterPro" id="IPR029030">
    <property type="entry name" value="Caspase-like_dom_sf"/>
</dbReference>